<accession>A0ABV0TRI7</accession>
<evidence type="ECO:0000313" key="3">
    <source>
        <dbReference type="Proteomes" id="UP001482620"/>
    </source>
</evidence>
<feature type="chain" id="PRO_5046121063" description="Ig-like domain-containing protein" evidence="1">
    <location>
        <begin position="19"/>
        <end position="95"/>
    </location>
</feature>
<name>A0ABV0TRI7_9TELE</name>
<evidence type="ECO:0000313" key="2">
    <source>
        <dbReference type="EMBL" id="MEQ2235411.1"/>
    </source>
</evidence>
<dbReference type="EMBL" id="JAHRIQ010046436">
    <property type="protein sequence ID" value="MEQ2235411.1"/>
    <property type="molecule type" value="Genomic_DNA"/>
</dbReference>
<dbReference type="Proteomes" id="UP001482620">
    <property type="component" value="Unassembled WGS sequence"/>
</dbReference>
<dbReference type="InterPro" id="IPR013783">
    <property type="entry name" value="Ig-like_fold"/>
</dbReference>
<dbReference type="Gene3D" id="2.60.40.10">
    <property type="entry name" value="Immunoglobulins"/>
    <property type="match status" value="1"/>
</dbReference>
<sequence>MGSVALMMLLTAASGVFCIDLIQPDSKVVQPGQSLTITCQVSGYSLTDSYGTGISVTTSYGTGWMTVEEKIWCWAKLWERPPPGCNHKTPKVGAQ</sequence>
<dbReference type="InterPro" id="IPR036179">
    <property type="entry name" value="Ig-like_dom_sf"/>
</dbReference>
<reference evidence="2 3" key="1">
    <citation type="submission" date="2021-06" db="EMBL/GenBank/DDBJ databases">
        <authorList>
            <person name="Palmer J.M."/>
        </authorList>
    </citation>
    <scope>NUCLEOTIDE SEQUENCE [LARGE SCALE GENOMIC DNA]</scope>
    <source>
        <strain evidence="3">if_2019</strain>
        <tissue evidence="2">Muscle</tissue>
    </source>
</reference>
<protein>
    <recommendedName>
        <fullName evidence="4">Ig-like domain-containing protein</fullName>
    </recommendedName>
</protein>
<gene>
    <name evidence="2" type="ORF">ILYODFUR_002085</name>
</gene>
<keyword evidence="1" id="KW-0732">Signal</keyword>
<feature type="signal peptide" evidence="1">
    <location>
        <begin position="1"/>
        <end position="18"/>
    </location>
</feature>
<organism evidence="2 3">
    <name type="scientific">Ilyodon furcidens</name>
    <name type="common">goldbreast splitfin</name>
    <dbReference type="NCBI Taxonomy" id="33524"/>
    <lineage>
        <taxon>Eukaryota</taxon>
        <taxon>Metazoa</taxon>
        <taxon>Chordata</taxon>
        <taxon>Craniata</taxon>
        <taxon>Vertebrata</taxon>
        <taxon>Euteleostomi</taxon>
        <taxon>Actinopterygii</taxon>
        <taxon>Neopterygii</taxon>
        <taxon>Teleostei</taxon>
        <taxon>Neoteleostei</taxon>
        <taxon>Acanthomorphata</taxon>
        <taxon>Ovalentaria</taxon>
        <taxon>Atherinomorphae</taxon>
        <taxon>Cyprinodontiformes</taxon>
        <taxon>Goodeidae</taxon>
        <taxon>Ilyodon</taxon>
    </lineage>
</organism>
<evidence type="ECO:0008006" key="4">
    <source>
        <dbReference type="Google" id="ProtNLM"/>
    </source>
</evidence>
<dbReference type="SUPFAM" id="SSF48726">
    <property type="entry name" value="Immunoglobulin"/>
    <property type="match status" value="1"/>
</dbReference>
<evidence type="ECO:0000256" key="1">
    <source>
        <dbReference type="SAM" id="SignalP"/>
    </source>
</evidence>
<comment type="caution">
    <text evidence="2">The sequence shown here is derived from an EMBL/GenBank/DDBJ whole genome shotgun (WGS) entry which is preliminary data.</text>
</comment>
<proteinExistence type="predicted"/>
<keyword evidence="3" id="KW-1185">Reference proteome</keyword>